<keyword evidence="3" id="KW-0862">Zinc</keyword>
<dbReference type="Pfam" id="PF00097">
    <property type="entry name" value="zf-C3HC4"/>
    <property type="match status" value="1"/>
</dbReference>
<feature type="compositionally biased region" description="Polar residues" evidence="6">
    <location>
        <begin position="388"/>
        <end position="404"/>
    </location>
</feature>
<evidence type="ECO:0000259" key="7">
    <source>
        <dbReference type="PROSITE" id="PS50089"/>
    </source>
</evidence>
<evidence type="ECO:0000259" key="8">
    <source>
        <dbReference type="PROSITE" id="PS50119"/>
    </source>
</evidence>
<feature type="domain" description="RING-type" evidence="7">
    <location>
        <begin position="15"/>
        <end position="58"/>
    </location>
</feature>
<sequence>MAELSSTIEEEFLTCKICLEVYVEPKVLPCLHTFCLGCISRHFEKTRKGCKACCPLCRTMFEVPDCQPMNMKTNFYINSLAEVIGAKKNSAKHCSFCEMKNVVSASRWICIQCMDFLCETCKQNHQGTRLTFNHQTISIEQLLTGDYDQVIRKRTDITCSEHENEKVRFFCETCLITVCRDCVLLKHKDHTYRSPADAMQDRREEMVRSLRAAEDQVNTLEENQTFITESLSDLNKSEICQITSLKSFGKMLKDAIDQNMEETERKIRETSEESRGKLTERSKSIALEAQVLKEPLELCKDLLENGRDEEILYFRESFKEVLQNPNTHGSPRSDLPWERVEIVLSETMVQLVKEKSIQINQKQQIFSENRSQCIEMQITEDNNHKDTPQSLSDRSYSSVIQPSSSTQRQVNSGIYRLINTFNCYIGCKTEFVPEPTGVAWISSRQIAVCDGENKQLKVFKRNGHTDWFVDIETTPTGISVVENKIVVAVPYGVLIYQNGTRTGVITCKVDTFRHVASSSLDILLFPTDGEEVRRYDSKGKRRGTIMLETPLQPLTVSCNDELIVVSDKRSSEPLMFNYNGEKLRSVQRNKANWLADAHCLQKDRVLLVNKQSSKVVILQDGEKYLGGWSTEPEITRPSCIDYHSDGLLVIGGAGGNIAVYQFL</sequence>
<name>A0A210R445_MIZYE</name>
<dbReference type="Pfam" id="PF00643">
    <property type="entry name" value="zf-B_box"/>
    <property type="match status" value="1"/>
</dbReference>
<dbReference type="Gene3D" id="3.30.40.10">
    <property type="entry name" value="Zinc/RING finger domain, C3HC4 (zinc finger)"/>
    <property type="match status" value="1"/>
</dbReference>
<feature type="coiled-coil region" evidence="5">
    <location>
        <begin position="196"/>
        <end position="273"/>
    </location>
</feature>
<dbReference type="PANTHER" id="PTHR25462">
    <property type="entry name" value="BONUS, ISOFORM C-RELATED"/>
    <property type="match status" value="1"/>
</dbReference>
<keyword evidence="1" id="KW-0479">Metal-binding</keyword>
<evidence type="ECO:0000256" key="6">
    <source>
        <dbReference type="SAM" id="MobiDB-lite"/>
    </source>
</evidence>
<evidence type="ECO:0000256" key="1">
    <source>
        <dbReference type="ARBA" id="ARBA00022723"/>
    </source>
</evidence>
<dbReference type="SUPFAM" id="SSF57845">
    <property type="entry name" value="B-box zinc-binding domain"/>
    <property type="match status" value="1"/>
</dbReference>
<feature type="domain" description="B box-type" evidence="8">
    <location>
        <begin position="89"/>
        <end position="139"/>
    </location>
</feature>
<dbReference type="PANTHER" id="PTHR25462:SF296">
    <property type="entry name" value="MEIOTIC P26, ISOFORM F"/>
    <property type="match status" value="1"/>
</dbReference>
<dbReference type="SMART" id="SM00184">
    <property type="entry name" value="RING"/>
    <property type="match status" value="1"/>
</dbReference>
<keyword evidence="2 4" id="KW-0863">Zinc-finger</keyword>
<dbReference type="Gene3D" id="2.120.10.30">
    <property type="entry name" value="TolB, C-terminal domain"/>
    <property type="match status" value="1"/>
</dbReference>
<dbReference type="InterPro" id="IPR011042">
    <property type="entry name" value="6-blade_b-propeller_TolB-like"/>
</dbReference>
<evidence type="ECO:0000256" key="3">
    <source>
        <dbReference type="ARBA" id="ARBA00022833"/>
    </source>
</evidence>
<dbReference type="EMBL" id="NEDP02000532">
    <property type="protein sequence ID" value="OWF55674.1"/>
    <property type="molecule type" value="Genomic_DNA"/>
</dbReference>
<accession>A0A210R445</accession>
<dbReference type="SUPFAM" id="SSF101898">
    <property type="entry name" value="NHL repeat"/>
    <property type="match status" value="1"/>
</dbReference>
<evidence type="ECO:0000256" key="2">
    <source>
        <dbReference type="ARBA" id="ARBA00022771"/>
    </source>
</evidence>
<dbReference type="PROSITE" id="PS50119">
    <property type="entry name" value="ZF_BBOX"/>
    <property type="match status" value="2"/>
</dbReference>
<dbReference type="InterPro" id="IPR013083">
    <property type="entry name" value="Znf_RING/FYVE/PHD"/>
</dbReference>
<gene>
    <name evidence="9" type="ORF">KP79_PYT08912</name>
</gene>
<evidence type="ECO:0000256" key="4">
    <source>
        <dbReference type="PROSITE-ProRule" id="PRU00024"/>
    </source>
</evidence>
<dbReference type="SUPFAM" id="SSF57850">
    <property type="entry name" value="RING/U-box"/>
    <property type="match status" value="1"/>
</dbReference>
<keyword evidence="5" id="KW-0175">Coiled coil</keyword>
<organism evidence="9 10">
    <name type="scientific">Mizuhopecten yessoensis</name>
    <name type="common">Japanese scallop</name>
    <name type="synonym">Patinopecten yessoensis</name>
    <dbReference type="NCBI Taxonomy" id="6573"/>
    <lineage>
        <taxon>Eukaryota</taxon>
        <taxon>Metazoa</taxon>
        <taxon>Spiralia</taxon>
        <taxon>Lophotrochozoa</taxon>
        <taxon>Mollusca</taxon>
        <taxon>Bivalvia</taxon>
        <taxon>Autobranchia</taxon>
        <taxon>Pteriomorphia</taxon>
        <taxon>Pectinida</taxon>
        <taxon>Pectinoidea</taxon>
        <taxon>Pectinidae</taxon>
        <taxon>Mizuhopecten</taxon>
    </lineage>
</organism>
<dbReference type="SMART" id="SM00336">
    <property type="entry name" value="BBOX"/>
    <property type="match status" value="2"/>
</dbReference>
<dbReference type="Proteomes" id="UP000242188">
    <property type="component" value="Unassembled WGS sequence"/>
</dbReference>
<reference evidence="9 10" key="1">
    <citation type="journal article" date="2017" name="Nat. Ecol. Evol.">
        <title>Scallop genome provides insights into evolution of bilaterian karyotype and development.</title>
        <authorList>
            <person name="Wang S."/>
            <person name="Zhang J."/>
            <person name="Jiao W."/>
            <person name="Li J."/>
            <person name="Xun X."/>
            <person name="Sun Y."/>
            <person name="Guo X."/>
            <person name="Huan P."/>
            <person name="Dong B."/>
            <person name="Zhang L."/>
            <person name="Hu X."/>
            <person name="Sun X."/>
            <person name="Wang J."/>
            <person name="Zhao C."/>
            <person name="Wang Y."/>
            <person name="Wang D."/>
            <person name="Huang X."/>
            <person name="Wang R."/>
            <person name="Lv J."/>
            <person name="Li Y."/>
            <person name="Zhang Z."/>
            <person name="Liu B."/>
            <person name="Lu W."/>
            <person name="Hui Y."/>
            <person name="Liang J."/>
            <person name="Zhou Z."/>
            <person name="Hou R."/>
            <person name="Li X."/>
            <person name="Liu Y."/>
            <person name="Li H."/>
            <person name="Ning X."/>
            <person name="Lin Y."/>
            <person name="Zhao L."/>
            <person name="Xing Q."/>
            <person name="Dou J."/>
            <person name="Li Y."/>
            <person name="Mao J."/>
            <person name="Guo H."/>
            <person name="Dou H."/>
            <person name="Li T."/>
            <person name="Mu C."/>
            <person name="Jiang W."/>
            <person name="Fu Q."/>
            <person name="Fu X."/>
            <person name="Miao Y."/>
            <person name="Liu J."/>
            <person name="Yu Q."/>
            <person name="Li R."/>
            <person name="Liao H."/>
            <person name="Li X."/>
            <person name="Kong Y."/>
            <person name="Jiang Z."/>
            <person name="Chourrout D."/>
            <person name="Li R."/>
            <person name="Bao Z."/>
        </authorList>
    </citation>
    <scope>NUCLEOTIDE SEQUENCE [LARGE SCALE GENOMIC DNA]</scope>
    <source>
        <strain evidence="9 10">PY_sf001</strain>
    </source>
</reference>
<dbReference type="Gene3D" id="3.30.160.60">
    <property type="entry name" value="Classic Zinc Finger"/>
    <property type="match status" value="1"/>
</dbReference>
<dbReference type="PROSITE" id="PS50089">
    <property type="entry name" value="ZF_RING_2"/>
    <property type="match status" value="1"/>
</dbReference>
<dbReference type="AlphaFoldDB" id="A0A210R445"/>
<proteinExistence type="predicted"/>
<feature type="domain" description="B box-type" evidence="8">
    <location>
        <begin position="154"/>
        <end position="195"/>
    </location>
</feature>
<evidence type="ECO:0000313" key="9">
    <source>
        <dbReference type="EMBL" id="OWF55674.1"/>
    </source>
</evidence>
<comment type="caution">
    <text evidence="9">The sequence shown here is derived from an EMBL/GenBank/DDBJ whole genome shotgun (WGS) entry which is preliminary data.</text>
</comment>
<dbReference type="CDD" id="cd19757">
    <property type="entry name" value="Bbox1"/>
    <property type="match status" value="1"/>
</dbReference>
<dbReference type="InterPro" id="IPR047153">
    <property type="entry name" value="TRIM45/56/19-like"/>
</dbReference>
<dbReference type="OrthoDB" id="6161695at2759"/>
<dbReference type="GO" id="GO:0008270">
    <property type="term" value="F:zinc ion binding"/>
    <property type="evidence" value="ECO:0007669"/>
    <property type="project" value="UniProtKB-KW"/>
</dbReference>
<evidence type="ECO:0000313" key="10">
    <source>
        <dbReference type="Proteomes" id="UP000242188"/>
    </source>
</evidence>
<evidence type="ECO:0000256" key="5">
    <source>
        <dbReference type="SAM" id="Coils"/>
    </source>
</evidence>
<dbReference type="InterPro" id="IPR018957">
    <property type="entry name" value="Znf_C3HC4_RING-type"/>
</dbReference>
<dbReference type="InterPro" id="IPR000315">
    <property type="entry name" value="Znf_B-box"/>
</dbReference>
<dbReference type="InterPro" id="IPR017907">
    <property type="entry name" value="Znf_RING_CS"/>
</dbReference>
<dbReference type="InterPro" id="IPR001841">
    <property type="entry name" value="Znf_RING"/>
</dbReference>
<feature type="region of interest" description="Disordered" evidence="6">
    <location>
        <begin position="381"/>
        <end position="404"/>
    </location>
</feature>
<keyword evidence="10" id="KW-1185">Reference proteome</keyword>
<dbReference type="PROSITE" id="PS00518">
    <property type="entry name" value="ZF_RING_1"/>
    <property type="match status" value="1"/>
</dbReference>
<protein>
    <submittedName>
        <fullName evidence="9">E3 ubiquitin-protein ligase TRIM56</fullName>
    </submittedName>
</protein>